<comment type="caution">
    <text evidence="9">The sequence shown here is derived from an EMBL/GenBank/DDBJ whole genome shotgun (WGS) entry which is preliminary data.</text>
</comment>
<evidence type="ECO:0000256" key="2">
    <source>
        <dbReference type="ARBA" id="ARBA00009712"/>
    </source>
</evidence>
<dbReference type="InterPro" id="IPR019774">
    <property type="entry name" value="Aromatic-AA_hydroxylase_C"/>
</dbReference>
<dbReference type="Pfam" id="PF00351">
    <property type="entry name" value="Biopterin_H"/>
    <property type="match status" value="1"/>
</dbReference>
<dbReference type="InterPro" id="IPR001273">
    <property type="entry name" value="ArAA_hydroxylase"/>
</dbReference>
<keyword evidence="5 7" id="KW-0408">Iron</keyword>
<evidence type="ECO:0000259" key="8">
    <source>
        <dbReference type="PROSITE" id="PS51410"/>
    </source>
</evidence>
<sequence length="281" mass="30262">MTLHLLARPHHPAAPASGTIWKMLFDRQVALLHRWARPEFGRALADLGLRRDTLPNLSALSQLIRQRTGWTLLVTGAPVAEAVYYAALARRELPVVSRLRTFSEFDQPPGGPDLFADVFGRLPMLLEAGYGDALQALGQAWELATTPAAATLLRRFSRATFELGMLAPAGGRPQFYGATLLTSPRYLHAVAAADATQFQPLAGAARQLSLATSPVASLAAGPPPYLVAASWTELAAEIQLLRVELEKAQRPEIGSRLVAPARVDGRAHAFAARLSGLRQVG</sequence>
<feature type="domain" description="Biopterin-dependent aromatic amino acid hydroxylase family profile" evidence="8">
    <location>
        <begin position="1"/>
        <end position="183"/>
    </location>
</feature>
<dbReference type="AlphaFoldDB" id="A0A7K1TAF1"/>
<dbReference type="PANTHER" id="PTHR11473">
    <property type="entry name" value="AROMATIC AMINO ACID HYDROXYLASE"/>
    <property type="match status" value="1"/>
</dbReference>
<dbReference type="InterPro" id="IPR036951">
    <property type="entry name" value="ArAA_hydroxylase_sf"/>
</dbReference>
<dbReference type="GO" id="GO:0005506">
    <property type="term" value="F:iron ion binding"/>
    <property type="evidence" value="ECO:0007669"/>
    <property type="project" value="InterPro"/>
</dbReference>
<dbReference type="SUPFAM" id="SSF56534">
    <property type="entry name" value="Aromatic aminoacid monoxygenases, catalytic and oligomerization domains"/>
    <property type="match status" value="1"/>
</dbReference>
<gene>
    <name evidence="9" type="ORF">GO988_02985</name>
</gene>
<name>A0A7K1TAF1_9BACT</name>
<evidence type="ECO:0000256" key="1">
    <source>
        <dbReference type="ARBA" id="ARBA00001954"/>
    </source>
</evidence>
<evidence type="ECO:0000313" key="9">
    <source>
        <dbReference type="EMBL" id="MVN75282.1"/>
    </source>
</evidence>
<evidence type="ECO:0000256" key="4">
    <source>
        <dbReference type="ARBA" id="ARBA00023002"/>
    </source>
</evidence>
<dbReference type="Gene3D" id="1.10.800.10">
    <property type="entry name" value="Aromatic amino acid hydroxylase"/>
    <property type="match status" value="1"/>
</dbReference>
<evidence type="ECO:0000256" key="7">
    <source>
        <dbReference type="PIRSR" id="PIRSR601273-2"/>
    </source>
</evidence>
<keyword evidence="3 7" id="KW-0479">Metal-binding</keyword>
<keyword evidence="10" id="KW-1185">Reference proteome</keyword>
<reference evidence="9 10" key="1">
    <citation type="submission" date="2019-12" db="EMBL/GenBank/DDBJ databases">
        <title>Hymenobacter sp. HMF4947 Genome sequencing and assembly.</title>
        <authorList>
            <person name="Kang H."/>
            <person name="Cha I."/>
            <person name="Kim H."/>
            <person name="Joh K."/>
        </authorList>
    </citation>
    <scope>NUCLEOTIDE SEQUENCE [LARGE SCALE GENOMIC DNA]</scope>
    <source>
        <strain evidence="9 10">HMF4947</strain>
    </source>
</reference>
<evidence type="ECO:0000256" key="3">
    <source>
        <dbReference type="ARBA" id="ARBA00022723"/>
    </source>
</evidence>
<organism evidence="9 10">
    <name type="scientific">Hymenobacter ginkgonis</name>
    <dbReference type="NCBI Taxonomy" id="2682976"/>
    <lineage>
        <taxon>Bacteria</taxon>
        <taxon>Pseudomonadati</taxon>
        <taxon>Bacteroidota</taxon>
        <taxon>Cytophagia</taxon>
        <taxon>Cytophagales</taxon>
        <taxon>Hymenobacteraceae</taxon>
        <taxon>Hymenobacter</taxon>
    </lineage>
</organism>
<evidence type="ECO:0000256" key="6">
    <source>
        <dbReference type="ARBA" id="ARBA00023033"/>
    </source>
</evidence>
<comment type="cofactor">
    <cofactor evidence="1 7">
        <name>Fe(2+)</name>
        <dbReference type="ChEBI" id="CHEBI:29033"/>
    </cofactor>
</comment>
<protein>
    <recommendedName>
        <fullName evidence="8">Biopterin-dependent aromatic amino acid hydroxylase family profile domain-containing protein</fullName>
    </recommendedName>
</protein>
<dbReference type="PANTHER" id="PTHR11473:SF24">
    <property type="entry name" value="PHENYLALANINE-4-HYDROXYLASE"/>
    <property type="match status" value="1"/>
</dbReference>
<dbReference type="EMBL" id="WQKZ01000001">
    <property type="protein sequence ID" value="MVN75282.1"/>
    <property type="molecule type" value="Genomic_DNA"/>
</dbReference>
<dbReference type="Proteomes" id="UP000441336">
    <property type="component" value="Unassembled WGS sequence"/>
</dbReference>
<evidence type="ECO:0000256" key="5">
    <source>
        <dbReference type="ARBA" id="ARBA00023004"/>
    </source>
</evidence>
<proteinExistence type="inferred from homology"/>
<accession>A0A7K1TAF1</accession>
<comment type="similarity">
    <text evidence="2">Belongs to the biopterin-dependent aromatic amino acid hydroxylase family.</text>
</comment>
<dbReference type="PROSITE" id="PS51410">
    <property type="entry name" value="BH4_AAA_HYDROXYL_2"/>
    <property type="match status" value="1"/>
</dbReference>
<dbReference type="GO" id="GO:0016714">
    <property type="term" value="F:oxidoreductase activity, acting on paired donors, with incorporation or reduction of molecular oxygen, reduced pteridine as one donor, and incorporation of one atom of oxygen"/>
    <property type="evidence" value="ECO:0007669"/>
    <property type="project" value="InterPro"/>
</dbReference>
<evidence type="ECO:0000313" key="10">
    <source>
        <dbReference type="Proteomes" id="UP000441336"/>
    </source>
</evidence>
<dbReference type="RefSeq" id="WP_157562034.1">
    <property type="nucleotide sequence ID" value="NZ_WQKZ01000001.1"/>
</dbReference>
<dbReference type="InterPro" id="IPR036329">
    <property type="entry name" value="Aro-AA_hydroxylase_C_sf"/>
</dbReference>
<dbReference type="GO" id="GO:0009072">
    <property type="term" value="P:aromatic amino acid metabolic process"/>
    <property type="evidence" value="ECO:0007669"/>
    <property type="project" value="InterPro"/>
</dbReference>
<feature type="binding site" evidence="7">
    <location>
        <position position="162"/>
    </location>
    <ligand>
        <name>Fe cation</name>
        <dbReference type="ChEBI" id="CHEBI:24875"/>
    </ligand>
</feature>
<keyword evidence="6" id="KW-0503">Monooxygenase</keyword>
<keyword evidence="4" id="KW-0560">Oxidoreductase</keyword>